<dbReference type="WBParaSite" id="SRAE_X000083800.1">
    <property type="protein sequence ID" value="SRAE_X000083800.1"/>
    <property type="gene ID" value="WBGene00266400"/>
</dbReference>
<keyword evidence="2" id="KW-1185">Reference proteome</keyword>
<dbReference type="WormBase" id="SRAE_X000083800">
    <property type="protein sequence ID" value="SRP09067"/>
    <property type="gene ID" value="WBGene00266400"/>
</dbReference>
<evidence type="ECO:0000313" key="3">
    <source>
        <dbReference type="WBParaSite" id="SRAE_X000083800.1"/>
    </source>
</evidence>
<evidence type="ECO:0000313" key="2">
    <source>
        <dbReference type="Proteomes" id="UP000035682"/>
    </source>
</evidence>
<dbReference type="Proteomes" id="UP000035682">
    <property type="component" value="Unplaced"/>
</dbReference>
<accession>A0A090LV26</accession>
<sequence length="531" mass="62678">MACRAYMEVLSCAKRTDNFSNILDNHSIIIAKTEDDIDVSKITSSKYFSDGIISLGLKKTILLEIFPEVAVITRSIMESFGQKITFFLSNEKSYHVLSLRFTIDQHSEYLINYLMREIRCDNIYTLDLRNLSRPYGNRSKNIFFITNDRIFKRFKNLKTIVIHPKNFLMNSILRKFVDVASKIKGITIEIDFEKPEILNHAVNTTLPEGNCIVSYILKKKVFLKIKGIYLKIFSLNNNLLPHHTNFELSFIKTLRLDVSSVSTFRKLCNFLPHMINLEWIGLNFVIKMFPMQVEIKILEKVEETRKFYYQSLENLTNLDTIQITFDFVTNFSHDLLDNIINGVKDITPGNLAHYSETEMERFKMCRLFCQNEMMRFFSVCPKNVHHLYLSKFLQFDTSISTLLNEYFPDLKLLFLERIGDVEKNALMPLKNLRFFIPTYIQEFELPPSVEICMMCYVNDNKNKDVVTEKYENLRKYYTNLSRFTKELVFKDSFSATIVYNYFHSIHVIKNYFDDITEMLDCNDQKQYYKSS</sequence>
<evidence type="ECO:0000313" key="4">
    <source>
        <dbReference type="WormBase" id="SRAE_X000083800"/>
    </source>
</evidence>
<reference evidence="1 2" key="1">
    <citation type="submission" date="2014-09" db="EMBL/GenBank/DDBJ databases">
        <authorList>
            <person name="Martin A.A."/>
        </authorList>
    </citation>
    <scope>NUCLEOTIDE SEQUENCE</scope>
    <source>
        <strain evidence="2">ED321</strain>
        <strain evidence="1">ED321 Heterogonic</strain>
    </source>
</reference>
<protein>
    <submittedName>
        <fullName evidence="1 3">Uncharacterized protein</fullName>
    </submittedName>
</protein>
<dbReference type="RefSeq" id="XP_024510710.1">
    <property type="nucleotide sequence ID" value="XM_024645231.1"/>
</dbReference>
<dbReference type="AlphaFoldDB" id="A0A090LV26"/>
<proteinExistence type="predicted"/>
<reference evidence="3" key="2">
    <citation type="submission" date="2020-12" db="UniProtKB">
        <authorList>
            <consortium name="WormBaseParasite"/>
        </authorList>
    </citation>
    <scope>IDENTIFICATION</scope>
</reference>
<dbReference type="CTD" id="36383894"/>
<organism evidence="1">
    <name type="scientific">Strongyloides ratti</name>
    <name type="common">Parasitic roundworm</name>
    <dbReference type="NCBI Taxonomy" id="34506"/>
    <lineage>
        <taxon>Eukaryota</taxon>
        <taxon>Metazoa</taxon>
        <taxon>Ecdysozoa</taxon>
        <taxon>Nematoda</taxon>
        <taxon>Chromadorea</taxon>
        <taxon>Rhabditida</taxon>
        <taxon>Tylenchina</taxon>
        <taxon>Panagrolaimomorpha</taxon>
        <taxon>Strongyloidoidea</taxon>
        <taxon>Strongyloididae</taxon>
        <taxon>Strongyloides</taxon>
    </lineage>
</organism>
<name>A0A090LV26_STRRB</name>
<dbReference type="GeneID" id="36383894"/>
<gene>
    <name evidence="1 3 4" type="ORF">SRAE_X000083800</name>
</gene>
<dbReference type="EMBL" id="LN609530">
    <property type="protein sequence ID" value="CEF71514.1"/>
    <property type="molecule type" value="Genomic_DNA"/>
</dbReference>
<evidence type="ECO:0000313" key="1">
    <source>
        <dbReference type="EMBL" id="CEF71514.1"/>
    </source>
</evidence>